<evidence type="ECO:0000256" key="1">
    <source>
        <dbReference type="SAM" id="MobiDB-lite"/>
    </source>
</evidence>
<keyword evidence="2" id="KW-0472">Membrane</keyword>
<keyword evidence="2" id="KW-0812">Transmembrane</keyword>
<sequence>FRAALHLPPDLLSASNDGAKGKEEEGSRQLGLMASGLKSHIPVVLKALHIAVELVAISKEFVIFAVIYFFELSKW</sequence>
<feature type="transmembrane region" description="Helical" evidence="2">
    <location>
        <begin position="47"/>
        <end position="70"/>
    </location>
</feature>
<reference evidence="3" key="1">
    <citation type="submission" date="2021-06" db="EMBL/GenBank/DDBJ databases">
        <authorList>
            <person name="Kallberg Y."/>
            <person name="Tangrot J."/>
            <person name="Rosling A."/>
        </authorList>
    </citation>
    <scope>NUCLEOTIDE SEQUENCE</scope>
    <source>
        <strain evidence="3">FL966</strain>
    </source>
</reference>
<comment type="caution">
    <text evidence="3">The sequence shown here is derived from an EMBL/GenBank/DDBJ whole genome shotgun (WGS) entry which is preliminary data.</text>
</comment>
<protein>
    <submittedName>
        <fullName evidence="3">10364_t:CDS:1</fullName>
    </submittedName>
</protein>
<proteinExistence type="predicted"/>
<dbReference type="AlphaFoldDB" id="A0A9N9GYD5"/>
<name>A0A9N9GYD5_9GLOM</name>
<feature type="region of interest" description="Disordered" evidence="1">
    <location>
        <begin position="1"/>
        <end position="26"/>
    </location>
</feature>
<evidence type="ECO:0000313" key="3">
    <source>
        <dbReference type="EMBL" id="CAG8643336.1"/>
    </source>
</evidence>
<evidence type="ECO:0000256" key="2">
    <source>
        <dbReference type="SAM" id="Phobius"/>
    </source>
</evidence>
<evidence type="ECO:0000313" key="4">
    <source>
        <dbReference type="Proteomes" id="UP000789759"/>
    </source>
</evidence>
<gene>
    <name evidence="3" type="ORF">CPELLU_LOCUS8963</name>
</gene>
<dbReference type="Proteomes" id="UP000789759">
    <property type="component" value="Unassembled WGS sequence"/>
</dbReference>
<accession>A0A9N9GYD5</accession>
<keyword evidence="2" id="KW-1133">Transmembrane helix</keyword>
<keyword evidence="4" id="KW-1185">Reference proteome</keyword>
<feature type="non-terminal residue" evidence="3">
    <location>
        <position position="75"/>
    </location>
</feature>
<dbReference type="EMBL" id="CAJVQA010006607">
    <property type="protein sequence ID" value="CAG8643336.1"/>
    <property type="molecule type" value="Genomic_DNA"/>
</dbReference>
<organism evidence="3 4">
    <name type="scientific">Cetraspora pellucida</name>
    <dbReference type="NCBI Taxonomy" id="1433469"/>
    <lineage>
        <taxon>Eukaryota</taxon>
        <taxon>Fungi</taxon>
        <taxon>Fungi incertae sedis</taxon>
        <taxon>Mucoromycota</taxon>
        <taxon>Glomeromycotina</taxon>
        <taxon>Glomeromycetes</taxon>
        <taxon>Diversisporales</taxon>
        <taxon>Gigasporaceae</taxon>
        <taxon>Cetraspora</taxon>
    </lineage>
</organism>